<sequence length="412" mass="48034">MDYYAIESKSIHQIELKILDMIEILSSTKYDNLHEKLKALTQLDEEVFDSIISDLHLKGYITSLPLALSAKGKEVKNKPEEIKSADSKKLCIDSIMGEIESFENDDKKTKYKKPQDLPKDAIELKPKLSFSPSTQTLNEEFADNKTLRTCLIEALENIESRDSNADKEAQKTQRKVWDIEEVVPNRNSKIFQKLICLFYQYKDEKDKILIVDSDYEKNEALTQRVEKILETDKLEPLTNPKNSSNKWEEHTEEKSKSKERLSFEEGQNILVYDFPRYLIYALQNAIRTIHISSPWIKIKALKRYEEHIENALKRGVEVSIKYGFANDKKKNKKSDIDVESQEIFDRFAEKYPHFKPINGHSHAKVLIFDNEWVIKGSFNWFSFGVDEHDKNTAKEEGLLTKNKETIKKARKS</sequence>
<dbReference type="EMBL" id="NXLW01000007">
    <property type="protein sequence ID" value="RDU72436.1"/>
    <property type="molecule type" value="Genomic_DNA"/>
</dbReference>
<keyword evidence="4" id="KW-1185">Reference proteome</keyword>
<evidence type="ECO:0000256" key="1">
    <source>
        <dbReference type="SAM" id="MobiDB-lite"/>
    </source>
</evidence>
<dbReference type="PROSITE" id="PS50035">
    <property type="entry name" value="PLD"/>
    <property type="match status" value="1"/>
</dbReference>
<feature type="domain" description="PLD phosphodiesterase" evidence="2">
    <location>
        <begin position="357"/>
        <end position="380"/>
    </location>
</feature>
<protein>
    <recommendedName>
        <fullName evidence="2">PLD phosphodiesterase domain-containing protein</fullName>
    </recommendedName>
</protein>
<reference evidence="3 4" key="1">
    <citation type="submission" date="2018-04" db="EMBL/GenBank/DDBJ databases">
        <title>Novel Campyloabacter and Helicobacter Species and Strains.</title>
        <authorList>
            <person name="Mannion A.J."/>
            <person name="Shen Z."/>
            <person name="Fox J.G."/>
        </authorList>
    </citation>
    <scope>NUCLEOTIDE SEQUENCE [LARGE SCALE GENOMIC DNA]</scope>
    <source>
        <strain evidence="3 4">MIT 97-5075</strain>
    </source>
</reference>
<comment type="caution">
    <text evidence="3">The sequence shown here is derived from an EMBL/GenBank/DDBJ whole genome shotgun (WGS) entry which is preliminary data.</text>
</comment>
<dbReference type="InterPro" id="IPR001736">
    <property type="entry name" value="PLipase_D/transphosphatidylase"/>
</dbReference>
<gene>
    <name evidence="3" type="ORF">CQA66_05100</name>
</gene>
<organism evidence="3 4">
    <name type="scientific">Helicobacter aurati</name>
    <dbReference type="NCBI Taxonomy" id="137778"/>
    <lineage>
        <taxon>Bacteria</taxon>
        <taxon>Pseudomonadati</taxon>
        <taxon>Campylobacterota</taxon>
        <taxon>Epsilonproteobacteria</taxon>
        <taxon>Campylobacterales</taxon>
        <taxon>Helicobacteraceae</taxon>
        <taxon>Helicobacter</taxon>
    </lineage>
</organism>
<dbReference type="OrthoDB" id="6181299at2"/>
<dbReference type="AlphaFoldDB" id="A0A3D8J5H4"/>
<dbReference type="GO" id="GO:0006793">
    <property type="term" value="P:phosphorus metabolic process"/>
    <property type="evidence" value="ECO:0007669"/>
    <property type="project" value="UniProtKB-ARBA"/>
</dbReference>
<evidence type="ECO:0000259" key="2">
    <source>
        <dbReference type="PROSITE" id="PS50035"/>
    </source>
</evidence>
<dbReference type="SUPFAM" id="SSF56024">
    <property type="entry name" value="Phospholipase D/nuclease"/>
    <property type="match status" value="1"/>
</dbReference>
<evidence type="ECO:0000313" key="3">
    <source>
        <dbReference type="EMBL" id="RDU72436.1"/>
    </source>
</evidence>
<dbReference type="Proteomes" id="UP000256424">
    <property type="component" value="Unassembled WGS sequence"/>
</dbReference>
<evidence type="ECO:0000313" key="4">
    <source>
        <dbReference type="Proteomes" id="UP000256424"/>
    </source>
</evidence>
<accession>A0A3D8J5H4</accession>
<feature type="compositionally biased region" description="Basic and acidic residues" evidence="1">
    <location>
        <begin position="246"/>
        <end position="259"/>
    </location>
</feature>
<dbReference type="Pfam" id="PF13091">
    <property type="entry name" value="PLDc_2"/>
    <property type="match status" value="1"/>
</dbReference>
<dbReference type="InterPro" id="IPR025202">
    <property type="entry name" value="PLD-like_dom"/>
</dbReference>
<name>A0A3D8J5H4_9HELI</name>
<dbReference type="RefSeq" id="WP_104763749.1">
    <property type="nucleotide sequence ID" value="NZ_FZPM01000032.1"/>
</dbReference>
<dbReference type="GO" id="GO:0003824">
    <property type="term" value="F:catalytic activity"/>
    <property type="evidence" value="ECO:0007669"/>
    <property type="project" value="InterPro"/>
</dbReference>
<feature type="region of interest" description="Disordered" evidence="1">
    <location>
        <begin position="232"/>
        <end position="259"/>
    </location>
</feature>
<proteinExistence type="predicted"/>
<dbReference type="Gene3D" id="3.30.870.10">
    <property type="entry name" value="Endonuclease Chain A"/>
    <property type="match status" value="1"/>
</dbReference>